<proteinExistence type="predicted"/>
<gene>
    <name evidence="2" type="ORF">TRFO_00953</name>
</gene>
<evidence type="ECO:0000256" key="1">
    <source>
        <dbReference type="SAM" id="MobiDB-lite"/>
    </source>
</evidence>
<evidence type="ECO:0000313" key="2">
    <source>
        <dbReference type="EMBL" id="OHT17662.1"/>
    </source>
</evidence>
<organism evidence="2 3">
    <name type="scientific">Tritrichomonas foetus</name>
    <dbReference type="NCBI Taxonomy" id="1144522"/>
    <lineage>
        <taxon>Eukaryota</taxon>
        <taxon>Metamonada</taxon>
        <taxon>Parabasalia</taxon>
        <taxon>Tritrichomonadida</taxon>
        <taxon>Tritrichomonadidae</taxon>
        <taxon>Tritrichomonas</taxon>
    </lineage>
</organism>
<dbReference type="Proteomes" id="UP000179807">
    <property type="component" value="Unassembled WGS sequence"/>
</dbReference>
<reference evidence="2" key="1">
    <citation type="submission" date="2016-10" db="EMBL/GenBank/DDBJ databases">
        <authorList>
            <person name="Benchimol M."/>
            <person name="Almeida L.G."/>
            <person name="Vasconcelos A.T."/>
            <person name="Perreira-Neves A."/>
            <person name="Rosa I.A."/>
            <person name="Tasca T."/>
            <person name="Bogo M.R."/>
            <person name="de Souza W."/>
        </authorList>
    </citation>
    <scope>NUCLEOTIDE SEQUENCE [LARGE SCALE GENOMIC DNA]</scope>
    <source>
        <strain evidence="2">K</strain>
    </source>
</reference>
<keyword evidence="3" id="KW-1185">Reference proteome</keyword>
<dbReference type="EMBL" id="MLAK01000001">
    <property type="protein sequence ID" value="OHT17662.1"/>
    <property type="molecule type" value="Genomic_DNA"/>
</dbReference>
<feature type="region of interest" description="Disordered" evidence="1">
    <location>
        <begin position="80"/>
        <end position="155"/>
    </location>
</feature>
<comment type="caution">
    <text evidence="2">The sequence shown here is derived from an EMBL/GenBank/DDBJ whole genome shotgun (WGS) entry which is preliminary data.</text>
</comment>
<protein>
    <recommendedName>
        <fullName evidence="4">Ubiquitin-like domain-containing protein</fullName>
    </recommendedName>
</protein>
<dbReference type="RefSeq" id="XP_068370798.1">
    <property type="nucleotide sequence ID" value="XM_068489817.1"/>
</dbReference>
<evidence type="ECO:0008006" key="4">
    <source>
        <dbReference type="Google" id="ProtNLM"/>
    </source>
</evidence>
<accession>A0A1J4L6T5</accession>
<evidence type="ECO:0000313" key="3">
    <source>
        <dbReference type="Proteomes" id="UP000179807"/>
    </source>
</evidence>
<dbReference type="AlphaFoldDB" id="A0A1J4L6T5"/>
<feature type="compositionally biased region" description="Polar residues" evidence="1">
    <location>
        <begin position="80"/>
        <end position="93"/>
    </location>
</feature>
<name>A0A1J4L6T5_9EUKA</name>
<feature type="compositionally biased region" description="Basic and acidic residues" evidence="1">
    <location>
        <begin position="146"/>
        <end position="155"/>
    </location>
</feature>
<feature type="compositionally biased region" description="Low complexity" evidence="1">
    <location>
        <begin position="131"/>
        <end position="141"/>
    </location>
</feature>
<dbReference type="VEuPathDB" id="TrichDB:TRFO_00953"/>
<feature type="compositionally biased region" description="Polar residues" evidence="1">
    <location>
        <begin position="105"/>
        <end position="115"/>
    </location>
</feature>
<sequence length="285" mass="32236">MFEEEERCVQVMYPDGSTIPVHLRSYDVARALALAGPPLSDPVILLHRGRCLCPYLSLAAQMIEDGDIVVLKAIRPPPTINYNDASSRNQAQQHSRKRSPKGNPCINSSKNAINNRNKKMVTNPDFDLDQTTFDDISNSSNDTDDGIEHSDEYDSRNINYANNNYLLDENRLQNELRSKQRMEQVFQEILRLSDLQFKPFESSQYGGILFQQMAEDIPTPESNCDTNNASEFKSIIKEPLLGDVPLPPLWNTTPEQDDAGEDAQMQNMQCIAGMRRIPPQSSIEE</sequence>
<dbReference type="GeneID" id="94824521"/>